<accession>A0A8H6H8S2</accession>
<dbReference type="OrthoDB" id="10263328at2759"/>
<dbReference type="EMBL" id="JACGCI010000207">
    <property type="protein sequence ID" value="KAF6742015.1"/>
    <property type="molecule type" value="Genomic_DNA"/>
</dbReference>
<reference evidence="1 2" key="1">
    <citation type="submission" date="2020-07" db="EMBL/GenBank/DDBJ databases">
        <title>Comparative genomics of pyrophilous fungi reveals a link between fire events and developmental genes.</title>
        <authorList>
            <consortium name="DOE Joint Genome Institute"/>
            <person name="Steindorff A.S."/>
            <person name="Carver A."/>
            <person name="Calhoun S."/>
            <person name="Stillman K."/>
            <person name="Liu H."/>
            <person name="Lipzen A."/>
            <person name="Pangilinan J."/>
            <person name="Labutti K."/>
            <person name="Bruns T.D."/>
            <person name="Grigoriev I.V."/>
        </authorList>
    </citation>
    <scope>NUCLEOTIDE SEQUENCE [LARGE SCALE GENOMIC DNA]</scope>
    <source>
        <strain evidence="1 2">CBS 144469</strain>
    </source>
</reference>
<protein>
    <submittedName>
        <fullName evidence="1">Uncharacterized protein</fullName>
    </submittedName>
</protein>
<organism evidence="1 2">
    <name type="scientific">Ephemerocybe angulata</name>
    <dbReference type="NCBI Taxonomy" id="980116"/>
    <lineage>
        <taxon>Eukaryota</taxon>
        <taxon>Fungi</taxon>
        <taxon>Dikarya</taxon>
        <taxon>Basidiomycota</taxon>
        <taxon>Agaricomycotina</taxon>
        <taxon>Agaricomycetes</taxon>
        <taxon>Agaricomycetidae</taxon>
        <taxon>Agaricales</taxon>
        <taxon>Agaricineae</taxon>
        <taxon>Psathyrellaceae</taxon>
        <taxon>Ephemerocybe</taxon>
    </lineage>
</organism>
<gene>
    <name evidence="1" type="ORF">DFP72DRAFT_1082778</name>
</gene>
<dbReference type="Gene3D" id="1.25.10.10">
    <property type="entry name" value="Leucine-rich Repeat Variant"/>
    <property type="match status" value="1"/>
</dbReference>
<proteinExistence type="predicted"/>
<dbReference type="Proteomes" id="UP000521943">
    <property type="component" value="Unassembled WGS sequence"/>
</dbReference>
<evidence type="ECO:0000313" key="1">
    <source>
        <dbReference type="EMBL" id="KAF6742015.1"/>
    </source>
</evidence>
<comment type="caution">
    <text evidence="1">The sequence shown here is derived from an EMBL/GenBank/DDBJ whole genome shotgun (WGS) entry which is preliminary data.</text>
</comment>
<evidence type="ECO:0000313" key="2">
    <source>
        <dbReference type="Proteomes" id="UP000521943"/>
    </source>
</evidence>
<dbReference type="InterPro" id="IPR011989">
    <property type="entry name" value="ARM-like"/>
</dbReference>
<sequence>MALYMEQALFGLTVVGMKHPDEGEGIELTLEAQEAADDGETPEQVSRDFARIALPEIVPVPLTLLTKQEGMLMSTSEECRWLLPPPSLPFGPLSYLKMLSRLAHLCSGIRTTSPPNSHWLSFSTPLPHVIAIPSTNHRSSPNPSPYLKNGYPHSTYVCSGTTTPPNTHTCSASPLDTTYLPPPLNHQRLLKALKRTSGRSHLFELAPRLLDSRQAPGRIRPIL</sequence>
<keyword evidence="2" id="KW-1185">Reference proteome</keyword>
<dbReference type="AlphaFoldDB" id="A0A8H6H8S2"/>
<name>A0A8H6H8S2_9AGAR</name>